<name>A0ABN1ZEX1_9MICO</name>
<dbReference type="Pfam" id="PF14078">
    <property type="entry name" value="DUF4259"/>
    <property type="match status" value="1"/>
</dbReference>
<evidence type="ECO:0008006" key="3">
    <source>
        <dbReference type="Google" id="ProtNLM"/>
    </source>
</evidence>
<dbReference type="Proteomes" id="UP001501742">
    <property type="component" value="Unassembled WGS sequence"/>
</dbReference>
<reference evidence="1 2" key="1">
    <citation type="journal article" date="2019" name="Int. J. Syst. Evol. Microbiol.">
        <title>The Global Catalogue of Microorganisms (GCM) 10K type strain sequencing project: providing services to taxonomists for standard genome sequencing and annotation.</title>
        <authorList>
            <consortium name="The Broad Institute Genomics Platform"/>
            <consortium name="The Broad Institute Genome Sequencing Center for Infectious Disease"/>
            <person name="Wu L."/>
            <person name="Ma J."/>
        </authorList>
    </citation>
    <scope>NUCLEOTIDE SEQUENCE [LARGE SCALE GENOMIC DNA]</scope>
    <source>
        <strain evidence="1 2">JCM 12140</strain>
    </source>
</reference>
<keyword evidence="2" id="KW-1185">Reference proteome</keyword>
<gene>
    <name evidence="1" type="ORF">GCM10009627_24820</name>
</gene>
<comment type="caution">
    <text evidence="1">The sequence shown here is derived from an EMBL/GenBank/DDBJ whole genome shotgun (WGS) entry which is preliminary data.</text>
</comment>
<dbReference type="RefSeq" id="WP_204607939.1">
    <property type="nucleotide sequence ID" value="NZ_BAAAJX010000014.1"/>
</dbReference>
<dbReference type="EMBL" id="BAAAJX010000014">
    <property type="protein sequence ID" value="GAA1494136.1"/>
    <property type="molecule type" value="Genomic_DNA"/>
</dbReference>
<organism evidence="1 2">
    <name type="scientific">Curtobacterium herbarum</name>
    <dbReference type="NCBI Taxonomy" id="150122"/>
    <lineage>
        <taxon>Bacteria</taxon>
        <taxon>Bacillati</taxon>
        <taxon>Actinomycetota</taxon>
        <taxon>Actinomycetes</taxon>
        <taxon>Micrococcales</taxon>
        <taxon>Microbacteriaceae</taxon>
        <taxon>Curtobacterium</taxon>
    </lineage>
</organism>
<protein>
    <recommendedName>
        <fullName evidence="3">DUF4259 domain-containing protein</fullName>
    </recommendedName>
</protein>
<evidence type="ECO:0000313" key="2">
    <source>
        <dbReference type="Proteomes" id="UP001501742"/>
    </source>
</evidence>
<proteinExistence type="predicted"/>
<accession>A0ABN1ZEX1</accession>
<sequence length="138" mass="14113">MGTWSAEPVGNDAAADFVGDLEDERGWSVVQAALTAATEAGPEIDSDDAEVALAAAEVVAHGLGRPTQDDAYTASIAQFVDRAGKPDAALVSLAAQAVAAAASPDGELAELWDDAGSDDLAEWRESITRLTASLSADR</sequence>
<dbReference type="InterPro" id="IPR025355">
    <property type="entry name" value="DUF4259"/>
</dbReference>
<evidence type="ECO:0000313" key="1">
    <source>
        <dbReference type="EMBL" id="GAA1494136.1"/>
    </source>
</evidence>